<dbReference type="AlphaFoldDB" id="A0A9X2E7E8"/>
<keyword evidence="2" id="KW-1185">Reference proteome</keyword>
<dbReference type="GO" id="GO:0032259">
    <property type="term" value="P:methylation"/>
    <property type="evidence" value="ECO:0007669"/>
    <property type="project" value="UniProtKB-KW"/>
</dbReference>
<comment type="caution">
    <text evidence="1">The sequence shown here is derived from an EMBL/GenBank/DDBJ whole genome shotgun (WGS) entry which is preliminary data.</text>
</comment>
<protein>
    <submittedName>
        <fullName evidence="1">SAM-dependent methyltransferase</fullName>
    </submittedName>
</protein>
<dbReference type="GO" id="GO:0008168">
    <property type="term" value="F:methyltransferase activity"/>
    <property type="evidence" value="ECO:0007669"/>
    <property type="project" value="UniProtKB-KW"/>
</dbReference>
<name>A0A9X2E7E8_9NOCA</name>
<organism evidence="1 2">
    <name type="scientific">Nocardia pulmonis</name>
    <dbReference type="NCBI Taxonomy" id="2951408"/>
    <lineage>
        <taxon>Bacteria</taxon>
        <taxon>Bacillati</taxon>
        <taxon>Actinomycetota</taxon>
        <taxon>Actinomycetes</taxon>
        <taxon>Mycobacteriales</taxon>
        <taxon>Nocardiaceae</taxon>
        <taxon>Nocardia</taxon>
    </lineage>
</organism>
<dbReference type="CDD" id="cd02440">
    <property type="entry name" value="AdoMet_MTases"/>
    <property type="match status" value="1"/>
</dbReference>
<accession>A0A9X2E7E8</accession>
<dbReference type="RefSeq" id="WP_251911738.1">
    <property type="nucleotide sequence ID" value="NZ_JAMRXG010000004.1"/>
</dbReference>
<dbReference type="Gene3D" id="3.40.50.150">
    <property type="entry name" value="Vaccinia Virus protein VP39"/>
    <property type="match status" value="1"/>
</dbReference>
<keyword evidence="1" id="KW-0808">Transferase</keyword>
<proteinExistence type="predicted"/>
<evidence type="ECO:0000313" key="1">
    <source>
        <dbReference type="EMBL" id="MCM6774240.1"/>
    </source>
</evidence>
<dbReference type="Pfam" id="PF04672">
    <property type="entry name" value="Methyltransf_19"/>
    <property type="match status" value="1"/>
</dbReference>
<dbReference type="InterPro" id="IPR006764">
    <property type="entry name" value="SAM_dep_MeTrfase_SAV2177_type"/>
</dbReference>
<dbReference type="SUPFAM" id="SSF53335">
    <property type="entry name" value="S-adenosyl-L-methionine-dependent methyltransferases"/>
    <property type="match status" value="1"/>
</dbReference>
<dbReference type="PIRSF" id="PIRSF017393">
    <property type="entry name" value="MTase_SAV2177"/>
    <property type="match status" value="1"/>
</dbReference>
<dbReference type="Proteomes" id="UP001139157">
    <property type="component" value="Unassembled WGS sequence"/>
</dbReference>
<sequence>MSEDRRTPEGVDPTKPNSARIYDYMLGGKDNYEVDRKVAQRMLEVAPDTRPLAWFSRQFLLRATQIAAEAGVRQFLDLGSGIPTEPTVHEVAQKIEPTARVVAVDYDPVVFAHANALLAGAPGITPILADARDPEHIIEQVRSEGLIDFDEPVGVLMVGVLHFIMDAEGPADIVARYRDALAPGSYFGFTHGGDESNRDFIERSSRDTAGSPSQVVYRSRAQVAAMFDGFEILEPGVVPLQEWLGGDLPSTELVLLGGVCRKP</sequence>
<evidence type="ECO:0000313" key="2">
    <source>
        <dbReference type="Proteomes" id="UP001139157"/>
    </source>
</evidence>
<gene>
    <name evidence="1" type="ORF">NDR86_12225</name>
</gene>
<dbReference type="EMBL" id="JAMRXG010000004">
    <property type="protein sequence ID" value="MCM6774240.1"/>
    <property type="molecule type" value="Genomic_DNA"/>
</dbReference>
<keyword evidence="1" id="KW-0489">Methyltransferase</keyword>
<dbReference type="InterPro" id="IPR029063">
    <property type="entry name" value="SAM-dependent_MTases_sf"/>
</dbReference>
<reference evidence="1" key="1">
    <citation type="submission" date="2022-06" db="EMBL/GenBank/DDBJ databases">
        <title>Novel species in genus nocardia.</title>
        <authorList>
            <person name="Li F."/>
        </authorList>
    </citation>
    <scope>NUCLEOTIDE SEQUENCE</scope>
    <source>
        <strain evidence="1">CDC141</strain>
    </source>
</reference>